<evidence type="ECO:0000259" key="3">
    <source>
        <dbReference type="Pfam" id="PF07969"/>
    </source>
</evidence>
<feature type="domain" description="Amidohydrolase 3" evidence="3">
    <location>
        <begin position="45"/>
        <end position="383"/>
    </location>
</feature>
<dbReference type="SUPFAM" id="SSF51556">
    <property type="entry name" value="Metallo-dependent hydrolases"/>
    <property type="match status" value="1"/>
</dbReference>
<protein>
    <submittedName>
        <fullName evidence="4">Amidohydrolase family protein</fullName>
    </submittedName>
</protein>
<dbReference type="InterPro" id="IPR052349">
    <property type="entry name" value="Metallo-hydrolase_Enzymes"/>
</dbReference>
<dbReference type="EMBL" id="WMIE01000004">
    <property type="protein sequence ID" value="MTH78081.1"/>
    <property type="molecule type" value="Genomic_DNA"/>
</dbReference>
<dbReference type="Gene3D" id="3.20.20.140">
    <property type="entry name" value="Metal-dependent hydrolases"/>
    <property type="match status" value="1"/>
</dbReference>
<comment type="caution">
    <text evidence="4">The sequence shown here is derived from an EMBL/GenBank/DDBJ whole genome shotgun (WGS) entry which is preliminary data.</text>
</comment>
<keyword evidence="2 4" id="KW-0378">Hydrolase</keyword>
<dbReference type="Pfam" id="PF07969">
    <property type="entry name" value="Amidohydro_3"/>
    <property type="match status" value="1"/>
</dbReference>
<evidence type="ECO:0000256" key="2">
    <source>
        <dbReference type="ARBA" id="ARBA00022801"/>
    </source>
</evidence>
<reference evidence="4 5" key="1">
    <citation type="submission" date="2019-11" db="EMBL/GenBank/DDBJ databases">
        <authorList>
            <person name="Dong K."/>
        </authorList>
    </citation>
    <scope>NUCLEOTIDE SEQUENCE [LARGE SCALE GENOMIC DNA]</scope>
    <source>
        <strain evidence="4 5">NBRC 111993</strain>
    </source>
</reference>
<dbReference type="SUPFAM" id="SSF51338">
    <property type="entry name" value="Composite domain of metallo-dependent hydrolases"/>
    <property type="match status" value="1"/>
</dbReference>
<gene>
    <name evidence="4" type="ORF">GL286_10105</name>
</gene>
<organism evidence="4 5">
    <name type="scientific">Paracoccus aestuariivivens</name>
    <dbReference type="NCBI Taxonomy" id="1820333"/>
    <lineage>
        <taxon>Bacteria</taxon>
        <taxon>Pseudomonadati</taxon>
        <taxon>Pseudomonadota</taxon>
        <taxon>Alphaproteobacteria</taxon>
        <taxon>Rhodobacterales</taxon>
        <taxon>Paracoccaceae</taxon>
        <taxon>Paracoccus</taxon>
    </lineage>
</organism>
<keyword evidence="1" id="KW-0479">Metal-binding</keyword>
<dbReference type="InterPro" id="IPR013108">
    <property type="entry name" value="Amidohydro_3"/>
</dbReference>
<dbReference type="Gene3D" id="2.30.40.10">
    <property type="entry name" value="Urease, subunit C, domain 1"/>
    <property type="match status" value="1"/>
</dbReference>
<dbReference type="GO" id="GO:0019239">
    <property type="term" value="F:deaminase activity"/>
    <property type="evidence" value="ECO:0007669"/>
    <property type="project" value="UniProtKB-ARBA"/>
</dbReference>
<dbReference type="RefSeq" id="WP_155095429.1">
    <property type="nucleotide sequence ID" value="NZ_WMIE01000004.1"/>
</dbReference>
<dbReference type="GO" id="GO:0016814">
    <property type="term" value="F:hydrolase activity, acting on carbon-nitrogen (but not peptide) bonds, in cyclic amidines"/>
    <property type="evidence" value="ECO:0007669"/>
    <property type="project" value="TreeGrafter"/>
</dbReference>
<evidence type="ECO:0000256" key="1">
    <source>
        <dbReference type="ARBA" id="ARBA00022723"/>
    </source>
</evidence>
<accession>A0A6L6JDU2</accession>
<dbReference type="CDD" id="cd01293">
    <property type="entry name" value="Bact_CD"/>
    <property type="match status" value="1"/>
</dbReference>
<dbReference type="FunFam" id="3.20.20.140:FF:000019">
    <property type="entry name" value="Cytosine deaminase"/>
    <property type="match status" value="1"/>
</dbReference>
<proteinExistence type="predicted"/>
<evidence type="ECO:0000313" key="5">
    <source>
        <dbReference type="Proteomes" id="UP000478183"/>
    </source>
</evidence>
<dbReference type="PANTHER" id="PTHR32027">
    <property type="entry name" value="CYTOSINE DEAMINASE"/>
    <property type="match status" value="1"/>
</dbReference>
<dbReference type="AlphaFoldDB" id="A0A6L6JDU2"/>
<dbReference type="OrthoDB" id="9815027at2"/>
<name>A0A6L6JDU2_9RHOB</name>
<dbReference type="InterPro" id="IPR032466">
    <property type="entry name" value="Metal_Hydrolase"/>
</dbReference>
<evidence type="ECO:0000313" key="4">
    <source>
        <dbReference type="EMBL" id="MTH78081.1"/>
    </source>
</evidence>
<keyword evidence="5" id="KW-1185">Reference proteome</keyword>
<sequence>MGHKKIDLLLRNARLTDSAAPTDLAIADGRFVAIASGQVEVVRRIDLQGRVVIPGLVETHIHLDKARLSCRCAHGGSLQDAVAAVALMKRGFTRQDVYDRAAKVVEAAILQGTMHLRSHVEVDPRAGLRSLEAILLLREDYRFAMDITICAFAQEGLTNDPGTEELLHQALERGADLLGGCPYTDSDPVEQIWRLFDMAVAHDVDLDFHLDFDLDPSWSHMDAICDNTQRTGWHGRVNIGHVTKLAAMDDAEIRRYAKLLAAAGVAVTALPSTDLYLNSGNQGFRASRGIAPVHLLAKHGVEVSVASNNIMNPFTPYGDCSLLRIANLYANAMGIGPDGFADCFDMIGRNAARIMRLPDYGLKIGDRADLIVLDTTSHAEAFATIAQPVMGFKAGRQSFSRPEARILREKTSIGIAHR</sequence>
<dbReference type="GO" id="GO:0046872">
    <property type="term" value="F:metal ion binding"/>
    <property type="evidence" value="ECO:0007669"/>
    <property type="project" value="UniProtKB-KW"/>
</dbReference>
<dbReference type="PANTHER" id="PTHR32027:SF9">
    <property type="entry name" value="BLL3847 PROTEIN"/>
    <property type="match status" value="1"/>
</dbReference>
<dbReference type="InterPro" id="IPR011059">
    <property type="entry name" value="Metal-dep_hydrolase_composite"/>
</dbReference>
<dbReference type="Proteomes" id="UP000478183">
    <property type="component" value="Unassembled WGS sequence"/>
</dbReference>